<dbReference type="NCBIfam" id="TIGR00229">
    <property type="entry name" value="sensory_box"/>
    <property type="match status" value="1"/>
</dbReference>
<dbReference type="AlphaFoldDB" id="A0A9D5JX13"/>
<dbReference type="PROSITE" id="PS00676">
    <property type="entry name" value="SIGMA54_INTERACT_2"/>
    <property type="match status" value="1"/>
</dbReference>
<keyword evidence="4" id="KW-0804">Transcription</keyword>
<evidence type="ECO:0000256" key="2">
    <source>
        <dbReference type="ARBA" id="ARBA00022840"/>
    </source>
</evidence>
<dbReference type="InterPro" id="IPR058031">
    <property type="entry name" value="AAA_lid_NorR"/>
</dbReference>
<dbReference type="SUPFAM" id="SSF52540">
    <property type="entry name" value="P-loop containing nucleoside triphosphate hydrolases"/>
    <property type="match status" value="1"/>
</dbReference>
<evidence type="ECO:0000256" key="3">
    <source>
        <dbReference type="ARBA" id="ARBA00023015"/>
    </source>
</evidence>
<dbReference type="Gene3D" id="1.10.8.60">
    <property type="match status" value="1"/>
</dbReference>
<keyword evidence="3" id="KW-0805">Transcription regulation</keyword>
<dbReference type="InterPro" id="IPR025943">
    <property type="entry name" value="Sigma_54_int_dom_ATP-bd_2"/>
</dbReference>
<dbReference type="Gene3D" id="3.30.450.20">
    <property type="entry name" value="PAS domain"/>
    <property type="match status" value="1"/>
</dbReference>
<dbReference type="FunFam" id="3.40.50.300:FF:000006">
    <property type="entry name" value="DNA-binding transcriptional regulator NtrC"/>
    <property type="match status" value="1"/>
</dbReference>
<comment type="caution">
    <text evidence="7">The sequence shown here is derived from an EMBL/GenBank/DDBJ whole genome shotgun (WGS) entry which is preliminary data.</text>
</comment>
<accession>A0A9D5JX13</accession>
<dbReference type="CDD" id="cd00130">
    <property type="entry name" value="PAS"/>
    <property type="match status" value="1"/>
</dbReference>
<keyword evidence="1" id="KW-0547">Nucleotide-binding</keyword>
<dbReference type="EMBL" id="WJJP01000486">
    <property type="protein sequence ID" value="MBD3325869.1"/>
    <property type="molecule type" value="Genomic_DNA"/>
</dbReference>
<dbReference type="Gene3D" id="3.40.50.300">
    <property type="entry name" value="P-loop containing nucleotide triphosphate hydrolases"/>
    <property type="match status" value="1"/>
</dbReference>
<reference evidence="7" key="1">
    <citation type="submission" date="2019-11" db="EMBL/GenBank/DDBJ databases">
        <title>Microbial mats filling the niche in hypersaline microbial mats.</title>
        <authorList>
            <person name="Wong H.L."/>
            <person name="Macleod F.I."/>
            <person name="White R.A. III"/>
            <person name="Burns B.P."/>
        </authorList>
    </citation>
    <scope>NUCLEOTIDE SEQUENCE</scope>
    <source>
        <strain evidence="7">Rbin_158</strain>
    </source>
</reference>
<dbReference type="CDD" id="cd00009">
    <property type="entry name" value="AAA"/>
    <property type="match status" value="1"/>
</dbReference>
<dbReference type="Gene3D" id="1.10.10.60">
    <property type="entry name" value="Homeodomain-like"/>
    <property type="match status" value="1"/>
</dbReference>
<feature type="coiled-coil region" evidence="5">
    <location>
        <begin position="34"/>
        <end position="86"/>
    </location>
</feature>
<dbReference type="InterPro" id="IPR035965">
    <property type="entry name" value="PAS-like_dom_sf"/>
</dbReference>
<keyword evidence="5" id="KW-0175">Coiled coil</keyword>
<dbReference type="SUPFAM" id="SSF46689">
    <property type="entry name" value="Homeodomain-like"/>
    <property type="match status" value="1"/>
</dbReference>
<evidence type="ECO:0000256" key="1">
    <source>
        <dbReference type="ARBA" id="ARBA00022741"/>
    </source>
</evidence>
<dbReference type="InterPro" id="IPR000014">
    <property type="entry name" value="PAS"/>
</dbReference>
<dbReference type="SUPFAM" id="SSF55785">
    <property type="entry name" value="PYP-like sensor domain (PAS domain)"/>
    <property type="match status" value="1"/>
</dbReference>
<evidence type="ECO:0000256" key="5">
    <source>
        <dbReference type="SAM" id="Coils"/>
    </source>
</evidence>
<dbReference type="InterPro" id="IPR002078">
    <property type="entry name" value="Sigma_54_int"/>
</dbReference>
<feature type="domain" description="Sigma-54 factor interaction" evidence="6">
    <location>
        <begin position="231"/>
        <end position="458"/>
    </location>
</feature>
<dbReference type="GO" id="GO:0043565">
    <property type="term" value="F:sequence-specific DNA binding"/>
    <property type="evidence" value="ECO:0007669"/>
    <property type="project" value="InterPro"/>
</dbReference>
<gene>
    <name evidence="7" type="ORF">GF339_14885</name>
</gene>
<dbReference type="Proteomes" id="UP000649604">
    <property type="component" value="Unassembled WGS sequence"/>
</dbReference>
<dbReference type="InterPro" id="IPR009057">
    <property type="entry name" value="Homeodomain-like_sf"/>
</dbReference>
<dbReference type="PRINTS" id="PR01590">
    <property type="entry name" value="HTHFIS"/>
</dbReference>
<name>A0A9D5JX13_9BACT</name>
<dbReference type="Pfam" id="PF13426">
    <property type="entry name" value="PAS_9"/>
    <property type="match status" value="1"/>
</dbReference>
<organism evidence="7 8">
    <name type="scientific">candidate division KSB3 bacterium</name>
    <dbReference type="NCBI Taxonomy" id="2044937"/>
    <lineage>
        <taxon>Bacteria</taxon>
        <taxon>candidate division KSB3</taxon>
    </lineage>
</organism>
<dbReference type="SMART" id="SM00382">
    <property type="entry name" value="AAA"/>
    <property type="match status" value="1"/>
</dbReference>
<feature type="non-terminal residue" evidence="7">
    <location>
        <position position="1"/>
    </location>
</feature>
<dbReference type="InterPro" id="IPR003593">
    <property type="entry name" value="AAA+_ATPase"/>
</dbReference>
<evidence type="ECO:0000259" key="6">
    <source>
        <dbReference type="PROSITE" id="PS50045"/>
    </source>
</evidence>
<protein>
    <submittedName>
        <fullName evidence="7">PAS domain S-box protein</fullName>
    </submittedName>
</protein>
<proteinExistence type="predicted"/>
<dbReference type="Pfam" id="PF00158">
    <property type="entry name" value="Sigma54_activat"/>
    <property type="match status" value="1"/>
</dbReference>
<evidence type="ECO:0000313" key="7">
    <source>
        <dbReference type="EMBL" id="MBD3325869.1"/>
    </source>
</evidence>
<dbReference type="GO" id="GO:0006355">
    <property type="term" value="P:regulation of DNA-templated transcription"/>
    <property type="evidence" value="ECO:0007669"/>
    <property type="project" value="InterPro"/>
</dbReference>
<evidence type="ECO:0000313" key="8">
    <source>
        <dbReference type="Proteomes" id="UP000649604"/>
    </source>
</evidence>
<evidence type="ECO:0000256" key="4">
    <source>
        <dbReference type="ARBA" id="ARBA00023163"/>
    </source>
</evidence>
<dbReference type="Pfam" id="PF25601">
    <property type="entry name" value="AAA_lid_14"/>
    <property type="match status" value="1"/>
</dbReference>
<keyword evidence="2" id="KW-0067">ATP-binding</keyword>
<dbReference type="InterPro" id="IPR027417">
    <property type="entry name" value="P-loop_NTPase"/>
</dbReference>
<sequence length="537" mass="61971">CKDGSVKTIAWSNISRQPIPGWYGWAIGVDVTEHKQKEREFRQSREYLEELVKERTVELSQATEQLQQETAERQRTRQALEASERQYRLLAEHVADGLGIIQDGKLAFVNKSFTTIFTPVERTSLLGSRPADFIRDDYRTSFAQLLAQTERDAVARQFQVPSMLENGKTLWVEGDLSLMEWEGKPALLMTVRDITDRKFQEIASEQEKKRLQKEIRTLKTTMKDRYRFGEIIGKSAVMQEVYAQMLQAAATDASVFIYGESGTGKELVARTIHTMSRRRDQRFIPVNCGAIPESLFESEFFGHRKGAFTGALRDKQGFFSVAHKGTLFLDELGELTPTMQVKLLRVLDDGEYIPIGETSVKKVDVRIIAATNRNIDDLRKRGLIREDFFFRIHVFTITIPPLRDHKEDIPLLVDHFLQRYETGQQASALPADIMEKFYQYDWPGNVREFQNALQRYLSGQPLHFLESPVSRTIDLSTMPASSRKTGTQEFHEVMEDFEKKLILNVLEQHRWNKSKTAALLGIPRRTLYRKMEKYGID</sequence>
<dbReference type="PANTHER" id="PTHR32071">
    <property type="entry name" value="TRANSCRIPTIONAL REGULATORY PROTEIN"/>
    <property type="match status" value="1"/>
</dbReference>
<dbReference type="PROSITE" id="PS00675">
    <property type="entry name" value="SIGMA54_INTERACT_1"/>
    <property type="match status" value="1"/>
</dbReference>
<dbReference type="GO" id="GO:0005524">
    <property type="term" value="F:ATP binding"/>
    <property type="evidence" value="ECO:0007669"/>
    <property type="project" value="UniProtKB-KW"/>
</dbReference>
<dbReference type="PROSITE" id="PS50045">
    <property type="entry name" value="SIGMA54_INTERACT_4"/>
    <property type="match status" value="1"/>
</dbReference>
<dbReference type="InterPro" id="IPR002197">
    <property type="entry name" value="HTH_Fis"/>
</dbReference>
<dbReference type="Pfam" id="PF02954">
    <property type="entry name" value="HTH_8"/>
    <property type="match status" value="1"/>
</dbReference>
<dbReference type="InterPro" id="IPR025662">
    <property type="entry name" value="Sigma_54_int_dom_ATP-bd_1"/>
</dbReference>